<evidence type="ECO:0000313" key="2">
    <source>
        <dbReference type="Proteomes" id="UP000003112"/>
    </source>
</evidence>
<accession>E6KA29</accession>
<proteinExistence type="predicted"/>
<dbReference type="STRING" id="873513.HMPREF6485_2465"/>
<reference evidence="1 2" key="1">
    <citation type="submission" date="2010-10" db="EMBL/GenBank/DDBJ databases">
        <authorList>
            <person name="Muzny D."/>
            <person name="Qin X."/>
            <person name="Deng J."/>
            <person name="Jiang H."/>
            <person name="Liu Y."/>
            <person name="Qu J."/>
            <person name="Song X.-Z."/>
            <person name="Zhang L."/>
            <person name="Thornton R."/>
            <person name="Coyle M."/>
            <person name="Francisco L."/>
            <person name="Jackson L."/>
            <person name="Javaid M."/>
            <person name="Korchina V."/>
            <person name="Kovar C."/>
            <person name="Mata R."/>
            <person name="Mathew T."/>
            <person name="Ngo R."/>
            <person name="Nguyen L."/>
            <person name="Nguyen N."/>
            <person name="Okwuonu G."/>
            <person name="Ongeri F."/>
            <person name="Pham C."/>
            <person name="Simmons D."/>
            <person name="Wilczek-Boney K."/>
            <person name="Hale W."/>
            <person name="Jakkamsetti A."/>
            <person name="Pham P."/>
            <person name="Ruth R."/>
            <person name="San Lucas F."/>
            <person name="Warren J."/>
            <person name="Zhang J."/>
            <person name="Zhao Z."/>
            <person name="Zhou C."/>
            <person name="Zhu D."/>
            <person name="Lee S."/>
            <person name="Bess C."/>
            <person name="Blankenburg K."/>
            <person name="Forbes L."/>
            <person name="Fu Q."/>
            <person name="Gubbala S."/>
            <person name="Hirani K."/>
            <person name="Jayaseelan J.C."/>
            <person name="Lara F."/>
            <person name="Munidasa M."/>
            <person name="Palculict T."/>
            <person name="Patil S."/>
            <person name="Pu L.-L."/>
            <person name="Saada N."/>
            <person name="Tang L."/>
            <person name="Weissenberger G."/>
            <person name="Zhu Y."/>
            <person name="Hemphill L."/>
            <person name="Shang Y."/>
            <person name="Youmans B."/>
            <person name="Ayvaz T."/>
            <person name="Ross M."/>
            <person name="Santibanez J."/>
            <person name="Aqrawi P."/>
            <person name="Gross S."/>
            <person name="Joshi V."/>
            <person name="Fowler G."/>
            <person name="Nazareth L."/>
            <person name="Reid J."/>
            <person name="Worley K."/>
            <person name="Petrosino J."/>
            <person name="Highlander S."/>
            <person name="Gibbs R."/>
        </authorList>
    </citation>
    <scope>NUCLEOTIDE SEQUENCE [LARGE SCALE GENOMIC DNA]</scope>
    <source>
        <strain evidence="1 2">ATCC 33574</strain>
    </source>
</reference>
<gene>
    <name evidence="1" type="ORF">HMPREF6485_2465</name>
</gene>
<sequence>MDILGIYCHIPFVLRQEAFPSRDFLYKEGYMSFGVADLE</sequence>
<organism evidence="1 2">
    <name type="scientific">Segatella buccae ATCC 33574</name>
    <dbReference type="NCBI Taxonomy" id="873513"/>
    <lineage>
        <taxon>Bacteria</taxon>
        <taxon>Pseudomonadati</taxon>
        <taxon>Bacteroidota</taxon>
        <taxon>Bacteroidia</taxon>
        <taxon>Bacteroidales</taxon>
        <taxon>Prevotellaceae</taxon>
        <taxon>Segatella</taxon>
    </lineage>
</organism>
<comment type="caution">
    <text evidence="1">The sequence shown here is derived from an EMBL/GenBank/DDBJ whole genome shotgun (WGS) entry which is preliminary data.</text>
</comment>
<name>E6KA29_9BACT</name>
<dbReference type="HOGENOM" id="CLU_3314544_0_0_10"/>
<dbReference type="EMBL" id="AEPD01000043">
    <property type="protein sequence ID" value="EFU29597.1"/>
    <property type="molecule type" value="Genomic_DNA"/>
</dbReference>
<evidence type="ECO:0000313" key="1">
    <source>
        <dbReference type="EMBL" id="EFU29597.1"/>
    </source>
</evidence>
<keyword evidence="2" id="KW-1185">Reference proteome</keyword>
<protein>
    <submittedName>
        <fullName evidence="1">Uncharacterized protein</fullName>
    </submittedName>
</protein>
<dbReference type="AlphaFoldDB" id="E6KA29"/>
<dbReference type="Proteomes" id="UP000003112">
    <property type="component" value="Unassembled WGS sequence"/>
</dbReference>